<organism evidence="1 2">
    <name type="scientific">Pyrenophora seminiperda CCB06</name>
    <dbReference type="NCBI Taxonomy" id="1302712"/>
    <lineage>
        <taxon>Eukaryota</taxon>
        <taxon>Fungi</taxon>
        <taxon>Dikarya</taxon>
        <taxon>Ascomycota</taxon>
        <taxon>Pezizomycotina</taxon>
        <taxon>Dothideomycetes</taxon>
        <taxon>Pleosporomycetidae</taxon>
        <taxon>Pleosporales</taxon>
        <taxon>Pleosporineae</taxon>
        <taxon>Pleosporaceae</taxon>
        <taxon>Pyrenophora</taxon>
    </lineage>
</organism>
<accession>A0A3M7M8R0</accession>
<evidence type="ECO:0000313" key="2">
    <source>
        <dbReference type="Proteomes" id="UP000265663"/>
    </source>
</evidence>
<proteinExistence type="predicted"/>
<sequence length="71" mass="8015">MASLREALGFEGLWECHRLTVLALSRGQLAPPQPSPVRLPAYECCAMLDAWRTAFRIDSDHASGNFWDLRL</sequence>
<protein>
    <submittedName>
        <fullName evidence="1">Uncharacterized protein</fullName>
    </submittedName>
</protein>
<dbReference type="Proteomes" id="UP000265663">
    <property type="component" value="Unassembled WGS sequence"/>
</dbReference>
<evidence type="ECO:0000313" key="1">
    <source>
        <dbReference type="EMBL" id="RMZ70877.1"/>
    </source>
</evidence>
<dbReference type="EMBL" id="KE747825">
    <property type="protein sequence ID" value="RMZ70877.1"/>
    <property type="molecule type" value="Genomic_DNA"/>
</dbReference>
<name>A0A3M7M8R0_9PLEO</name>
<gene>
    <name evidence="1" type="ORF">GMOD_00008532</name>
</gene>
<keyword evidence="2" id="KW-1185">Reference proteome</keyword>
<reference evidence="1 2" key="1">
    <citation type="journal article" date="2014" name="PLoS ONE">
        <title>De novo Genome Assembly of the Fungal Plant Pathogen Pyrenophora semeniperda.</title>
        <authorList>
            <person name="Soliai M.M."/>
            <person name="Meyer S.E."/>
            <person name="Udall J.A."/>
            <person name="Elzinga D.E."/>
            <person name="Hermansen R.A."/>
            <person name="Bodily P.M."/>
            <person name="Hart A.A."/>
            <person name="Coleman C.E."/>
        </authorList>
    </citation>
    <scope>NUCLEOTIDE SEQUENCE [LARGE SCALE GENOMIC DNA]</scope>
    <source>
        <strain evidence="1 2">CCB06</strain>
        <tissue evidence="1">Mycelium</tissue>
    </source>
</reference>
<dbReference type="AlphaFoldDB" id="A0A3M7M8R0"/>